<comment type="similarity">
    <text evidence="2">Belongs to the patched family.</text>
</comment>
<protein>
    <recommendedName>
        <fullName evidence="19">SSD domain-containing protein</fullName>
    </recommendedName>
</protein>
<evidence type="ECO:0000256" key="11">
    <source>
        <dbReference type="ARBA" id="ARBA00023157"/>
    </source>
</evidence>
<dbReference type="Pfam" id="PF22314">
    <property type="entry name" value="NPC1_MLD"/>
    <property type="match status" value="1"/>
</dbReference>
<feature type="region of interest" description="Disordered" evidence="16">
    <location>
        <begin position="1327"/>
        <end position="1347"/>
    </location>
</feature>
<comment type="catalytic activity">
    <reaction evidence="15">
        <text>cholesterol(in) = cholesterol(out)</text>
        <dbReference type="Rhea" id="RHEA:39747"/>
        <dbReference type="ChEBI" id="CHEBI:16113"/>
    </reaction>
</comment>
<evidence type="ECO:0000256" key="6">
    <source>
        <dbReference type="ARBA" id="ARBA00022729"/>
    </source>
</evidence>
<evidence type="ECO:0000256" key="12">
    <source>
        <dbReference type="ARBA" id="ARBA00023166"/>
    </source>
</evidence>
<proteinExistence type="inferred from homology"/>
<evidence type="ECO:0000256" key="4">
    <source>
        <dbReference type="ARBA" id="ARBA00022548"/>
    </source>
</evidence>
<dbReference type="PANTHER" id="PTHR45727">
    <property type="entry name" value="NPC INTRACELLULAR CHOLESTEROL TRANSPORTER 1"/>
    <property type="match status" value="1"/>
</dbReference>
<feature type="transmembrane region" description="Helical" evidence="17">
    <location>
        <begin position="1247"/>
        <end position="1273"/>
    </location>
</feature>
<comment type="caution">
    <text evidence="20">The sequence shown here is derived from an EMBL/GenBank/DDBJ whole genome shotgun (WGS) entry which is preliminary data.</text>
</comment>
<dbReference type="GO" id="GO:0005319">
    <property type="term" value="F:lipid transporter activity"/>
    <property type="evidence" value="ECO:0007669"/>
    <property type="project" value="InterPro"/>
</dbReference>
<evidence type="ECO:0000256" key="10">
    <source>
        <dbReference type="ARBA" id="ARBA00023136"/>
    </source>
</evidence>
<comment type="subcellular location">
    <subcellularLocation>
        <location evidence="1">Endomembrane system</location>
        <topology evidence="1">Multi-pass membrane protein</topology>
    </subcellularLocation>
</comment>
<feature type="domain" description="SSD" evidence="19">
    <location>
        <begin position="666"/>
        <end position="843"/>
    </location>
</feature>
<gene>
    <name evidence="20" type="ORF">SNE40_021836</name>
</gene>
<evidence type="ECO:0000256" key="7">
    <source>
        <dbReference type="ARBA" id="ARBA00022989"/>
    </source>
</evidence>
<keyword evidence="5 17" id="KW-0812">Transmembrane</keyword>
<dbReference type="GO" id="GO:0008203">
    <property type="term" value="P:cholesterol metabolic process"/>
    <property type="evidence" value="ECO:0007669"/>
    <property type="project" value="UniProtKB-KW"/>
</dbReference>
<dbReference type="EMBL" id="JAZGQO010000018">
    <property type="protein sequence ID" value="KAK6167910.1"/>
    <property type="molecule type" value="Genomic_DNA"/>
</dbReference>
<feature type="transmembrane region" description="Helical" evidence="17">
    <location>
        <begin position="291"/>
        <end position="316"/>
    </location>
</feature>
<dbReference type="GO" id="GO:0012505">
    <property type="term" value="C:endomembrane system"/>
    <property type="evidence" value="ECO:0007669"/>
    <property type="project" value="UniProtKB-SubCell"/>
</dbReference>
<evidence type="ECO:0000256" key="18">
    <source>
        <dbReference type="SAM" id="SignalP"/>
    </source>
</evidence>
<keyword evidence="13" id="KW-0325">Glycoprotein</keyword>
<evidence type="ECO:0000256" key="5">
    <source>
        <dbReference type="ARBA" id="ARBA00022692"/>
    </source>
</evidence>
<evidence type="ECO:0000256" key="15">
    <source>
        <dbReference type="ARBA" id="ARBA00034049"/>
    </source>
</evidence>
<keyword evidence="12" id="KW-1207">Sterol metabolism</keyword>
<feature type="transmembrane region" description="Helical" evidence="17">
    <location>
        <begin position="394"/>
        <end position="414"/>
    </location>
</feature>
<feature type="transmembrane region" description="Helical" evidence="17">
    <location>
        <begin position="1181"/>
        <end position="1202"/>
    </location>
</feature>
<dbReference type="FunFam" id="1.20.1640.10:FF:000008">
    <property type="entry name" value="NPC intracellular cholesterol transporter 1"/>
    <property type="match status" value="1"/>
</dbReference>
<keyword evidence="8" id="KW-0445">Lipid transport</keyword>
<name>A0AAN8IX80_PATCE</name>
<dbReference type="GO" id="GO:0030301">
    <property type="term" value="P:cholesterol transport"/>
    <property type="evidence" value="ECO:0007669"/>
    <property type="project" value="UniProtKB-ARBA"/>
</dbReference>
<evidence type="ECO:0000313" key="21">
    <source>
        <dbReference type="Proteomes" id="UP001347796"/>
    </source>
</evidence>
<evidence type="ECO:0000256" key="1">
    <source>
        <dbReference type="ARBA" id="ARBA00004127"/>
    </source>
</evidence>
<dbReference type="InterPro" id="IPR004765">
    <property type="entry name" value="NPC1-like"/>
</dbReference>
<evidence type="ECO:0000256" key="14">
    <source>
        <dbReference type="ARBA" id="ARBA00023221"/>
    </source>
</evidence>
<dbReference type="GO" id="GO:0005886">
    <property type="term" value="C:plasma membrane"/>
    <property type="evidence" value="ECO:0007669"/>
    <property type="project" value="TreeGrafter"/>
</dbReference>
<keyword evidence="7 17" id="KW-1133">Transmembrane helix</keyword>
<dbReference type="InterPro" id="IPR000731">
    <property type="entry name" value="SSD"/>
</dbReference>
<dbReference type="PROSITE" id="PS50156">
    <property type="entry name" value="SSD"/>
    <property type="match status" value="1"/>
</dbReference>
<keyword evidence="21" id="KW-1185">Reference proteome</keyword>
<dbReference type="Proteomes" id="UP001347796">
    <property type="component" value="Unassembled WGS sequence"/>
</dbReference>
<dbReference type="NCBIfam" id="TIGR00917">
    <property type="entry name" value="2A060601"/>
    <property type="match status" value="1"/>
</dbReference>
<dbReference type="InterPro" id="IPR032190">
    <property type="entry name" value="NPC1_N"/>
</dbReference>
<feature type="chain" id="PRO_5042908969" description="SSD domain-containing protein" evidence="18">
    <location>
        <begin position="24"/>
        <end position="1358"/>
    </location>
</feature>
<keyword evidence="14" id="KW-0753">Steroid metabolism</keyword>
<keyword evidence="11" id="KW-1015">Disulfide bond</keyword>
<feature type="transmembrane region" description="Helical" evidence="17">
    <location>
        <begin position="671"/>
        <end position="696"/>
    </location>
</feature>
<keyword evidence="9" id="KW-0443">Lipid metabolism</keyword>
<evidence type="ECO:0000259" key="19">
    <source>
        <dbReference type="PROSITE" id="PS50156"/>
    </source>
</evidence>
<organism evidence="20 21">
    <name type="scientific">Patella caerulea</name>
    <name type="common">Rayed Mediterranean limpet</name>
    <dbReference type="NCBI Taxonomy" id="87958"/>
    <lineage>
        <taxon>Eukaryota</taxon>
        <taxon>Metazoa</taxon>
        <taxon>Spiralia</taxon>
        <taxon>Lophotrochozoa</taxon>
        <taxon>Mollusca</taxon>
        <taxon>Gastropoda</taxon>
        <taxon>Patellogastropoda</taxon>
        <taxon>Patelloidea</taxon>
        <taxon>Patellidae</taxon>
        <taxon>Patella</taxon>
    </lineage>
</organism>
<evidence type="ECO:0000313" key="20">
    <source>
        <dbReference type="EMBL" id="KAK6167910.1"/>
    </source>
</evidence>
<feature type="transmembrane region" description="Helical" evidence="17">
    <location>
        <begin position="1156"/>
        <end position="1174"/>
    </location>
</feature>
<dbReference type="GO" id="GO:0030299">
    <property type="term" value="P:intestinal cholesterol absorption"/>
    <property type="evidence" value="ECO:0007669"/>
    <property type="project" value="TreeGrafter"/>
</dbReference>
<reference evidence="20 21" key="1">
    <citation type="submission" date="2024-01" db="EMBL/GenBank/DDBJ databases">
        <title>The genome of the rayed Mediterranean limpet Patella caerulea (Linnaeus, 1758).</title>
        <authorList>
            <person name="Anh-Thu Weber A."/>
            <person name="Halstead-Nussloch G."/>
        </authorList>
    </citation>
    <scope>NUCLEOTIDE SEQUENCE [LARGE SCALE GENOMIC DNA]</scope>
    <source>
        <strain evidence="20">AATW-2023a</strain>
        <tissue evidence="20">Whole specimen</tissue>
    </source>
</reference>
<dbReference type="Gene3D" id="1.20.1640.10">
    <property type="entry name" value="Multidrug efflux transporter AcrB transmembrane domain"/>
    <property type="match status" value="2"/>
</dbReference>
<dbReference type="GO" id="GO:0042632">
    <property type="term" value="P:cholesterol homeostasis"/>
    <property type="evidence" value="ECO:0007669"/>
    <property type="project" value="TreeGrafter"/>
</dbReference>
<evidence type="ECO:0000256" key="3">
    <source>
        <dbReference type="ARBA" id="ARBA00022448"/>
    </source>
</evidence>
<feature type="transmembrane region" description="Helical" evidence="17">
    <location>
        <begin position="716"/>
        <end position="736"/>
    </location>
</feature>
<dbReference type="SUPFAM" id="SSF82866">
    <property type="entry name" value="Multidrug efflux transporter AcrB transmembrane domain"/>
    <property type="match status" value="2"/>
</dbReference>
<keyword evidence="3" id="KW-0813">Transport</keyword>
<dbReference type="Pfam" id="PF16414">
    <property type="entry name" value="NPC1_N"/>
    <property type="match status" value="1"/>
</dbReference>
<keyword evidence="6 18" id="KW-0732">Signal</keyword>
<dbReference type="Pfam" id="PF12349">
    <property type="entry name" value="Sterol-sensing"/>
    <property type="match status" value="1"/>
</dbReference>
<evidence type="ECO:0000256" key="8">
    <source>
        <dbReference type="ARBA" id="ARBA00023055"/>
    </source>
</evidence>
<feature type="transmembrane region" description="Helical" evidence="17">
    <location>
        <begin position="1285"/>
        <end position="1308"/>
    </location>
</feature>
<feature type="transmembrane region" description="Helical" evidence="17">
    <location>
        <begin position="890"/>
        <end position="909"/>
    </location>
</feature>
<dbReference type="InterPro" id="IPR053956">
    <property type="entry name" value="NPC1_MLD"/>
</dbReference>
<accession>A0AAN8IX80</accession>
<keyword evidence="10 17" id="KW-0472">Membrane</keyword>
<feature type="transmembrane region" description="Helical" evidence="17">
    <location>
        <begin position="818"/>
        <end position="843"/>
    </location>
</feature>
<dbReference type="FunFam" id="1.20.1640.10:FF:000010">
    <property type="entry name" value="NPC intracellular cholesterol transporter 1"/>
    <property type="match status" value="1"/>
</dbReference>
<dbReference type="GO" id="GO:0015485">
    <property type="term" value="F:cholesterol binding"/>
    <property type="evidence" value="ECO:0007669"/>
    <property type="project" value="TreeGrafter"/>
</dbReference>
<evidence type="ECO:0000256" key="2">
    <source>
        <dbReference type="ARBA" id="ARBA00005585"/>
    </source>
</evidence>
<dbReference type="InterPro" id="IPR053958">
    <property type="entry name" value="HMGCR/SNAP/NPC1-like_SSD"/>
</dbReference>
<feature type="transmembrane region" description="Helical" evidence="17">
    <location>
        <begin position="785"/>
        <end position="806"/>
    </location>
</feature>
<evidence type="ECO:0000256" key="9">
    <source>
        <dbReference type="ARBA" id="ARBA00023098"/>
    </source>
</evidence>
<keyword evidence="4" id="KW-0153">Cholesterol metabolism</keyword>
<dbReference type="PANTHER" id="PTHR45727:SF2">
    <property type="entry name" value="NPC INTRACELLULAR CHOLESTEROL TRANSPORTER 1"/>
    <property type="match status" value="1"/>
</dbReference>
<feature type="transmembrane region" description="Helical" evidence="17">
    <location>
        <begin position="742"/>
        <end position="764"/>
    </location>
</feature>
<sequence>MDLLKFISVIFLVACFSEHYVVSVNVVDEVKFVDVDDDGQDVGEDEGHCIWYDTCGIDPNTKKPLNCIYNGPAKQLNDTTGLDILKRYCPTLYTGENSKTCCSTPQLQYLQENMAVPFQVLSRCPSCFQNFVNMYCFSTCDPHQSDFLYVYKNDSAKITAINYTISVEFAHGLYNSCRDVQIPSANQRALGVLCGRDAKDCSVGVWLDYMGSTDNGQTPFSIYFDITDDPVPVAGENITLNPLKRPITPCTVPLHNGSSPCSCQDCRDVCTPSVPPPPTPPPWQILHIDGYMFIMGSIFIAFTVFFGTYAICYNIIVQDSLSLDNDWEETGGGDCCEVYGYNTNKRSKKKKKMTDFDNLTEKDLGVFEKFGAKMEMKIERLFNRWGRFCSRRPILVIGLALLFSILLSAGITLFDVTTDPVELWSAPDSRAREEKQYFDSHFVPFYRTEQLIITRTGNHSLVKHDNPPPASGSIYFNPIFELDFMHQVLALQNEITELETEYKNETITLNDICFQPLAPDYTDCTIMSVLQYFQNSAVNLDKSVWDEFHFFEYANYLDHFQYCVRSPASVNDTTKLHTSCMGKFGGPVFPWIALGGMEGDNYKDASAHVITFTVNNHLEDSKNAKAKAWEEKFIQFMKSYHNPNMSIAFSSERSIQDELNRESASDVLTILISYLIMFAYITFALGKLSSCCWYCYEQPPTTLLRFFIDMKVTMGLVGVLIVLLSVSSSLGFFSYLNVKATLIIIEVVPFLVLAVGVDNIFILVQSFQREKRLVNETLDEQIGRVVGKVGPSMLLTSTSESIAFFLGALTTMPAVRIFSLYAGMAVFFNFFLQITCLISVMAIDARRAEGNRFDCCCCIKENDTNKLENDNGILYTIVKDYYSHFLMKEWVRPIVMVLFVGYFCASVAMTSKIEVGLDQSLSMPEDSYVLRYFNNLTKYLSVGAPVYFVVKDGHNYTSLKGQNAICGGNGCPQDSLVGQIFQATKWANVSKIAHTSNSWLDDYFNWLEPGGSPVCCRYDNVTLEFCEATNPNPNCVPCDVKSFVNDRPQETDFMKYLPWYLKDNPELKCAKGGHAAYGNAVQLKDGNQSIGATYFMTYHSILKTSKDYIDALKNAREISENITLSFNGPENNLTVFPYSVFYVFYEQYLTIVHDTMFNLGVCVAAIFVVTFLLLGCELFSALMVVITICFIVADIMGMMYLWNISLNAIALVNLVMAVGISVEFCSHITRAFTVSTMPTRKERAKDALAHMGSSVLSGITLTKLGGIVVLAFSKSQLFQVFYFRMYLGIVVFGASHGLIFLPVMLSYVGPPINKAKIFYQQEKKLDGGGEESQSQASSRQNLVNNDTPVAVYTQNQRL</sequence>
<feature type="transmembrane region" description="Helical" evidence="17">
    <location>
        <begin position="1208"/>
        <end position="1226"/>
    </location>
</feature>
<evidence type="ECO:0000256" key="16">
    <source>
        <dbReference type="SAM" id="MobiDB-lite"/>
    </source>
</evidence>
<evidence type="ECO:0000256" key="17">
    <source>
        <dbReference type="SAM" id="Phobius"/>
    </source>
</evidence>
<evidence type="ECO:0000256" key="13">
    <source>
        <dbReference type="ARBA" id="ARBA00023180"/>
    </source>
</evidence>
<feature type="signal peptide" evidence="18">
    <location>
        <begin position="1"/>
        <end position="23"/>
    </location>
</feature>